<keyword evidence="2" id="KW-0378">Hydrolase</keyword>
<organism evidence="6 7">
    <name type="scientific">Algisphaera agarilytica</name>
    <dbReference type="NCBI Taxonomy" id="1385975"/>
    <lineage>
        <taxon>Bacteria</taxon>
        <taxon>Pseudomonadati</taxon>
        <taxon>Planctomycetota</taxon>
        <taxon>Phycisphaerae</taxon>
        <taxon>Phycisphaerales</taxon>
        <taxon>Phycisphaeraceae</taxon>
        <taxon>Algisphaera</taxon>
    </lineage>
</organism>
<reference evidence="6 7" key="1">
    <citation type="submission" date="2020-08" db="EMBL/GenBank/DDBJ databases">
        <title>Genomic Encyclopedia of Type Strains, Phase IV (KMG-IV): sequencing the most valuable type-strain genomes for metagenomic binning, comparative biology and taxonomic classification.</title>
        <authorList>
            <person name="Goeker M."/>
        </authorList>
    </citation>
    <scope>NUCLEOTIDE SEQUENCE [LARGE SCALE GENOMIC DNA]</scope>
    <source>
        <strain evidence="6 7">DSM 103725</strain>
    </source>
</reference>
<keyword evidence="7" id="KW-1185">Reference proteome</keyword>
<dbReference type="PROSITE" id="PS00138">
    <property type="entry name" value="SUBTILASE_SER"/>
    <property type="match status" value="1"/>
</dbReference>
<feature type="chain" id="PRO_5031094569" description="PEP-CTERM protein-sorting domain-containing protein" evidence="5">
    <location>
        <begin position="24"/>
        <end position="602"/>
    </location>
</feature>
<evidence type="ECO:0000256" key="1">
    <source>
        <dbReference type="ARBA" id="ARBA00022670"/>
    </source>
</evidence>
<dbReference type="PROSITE" id="PS51257">
    <property type="entry name" value="PROKAR_LIPOPROTEIN"/>
    <property type="match status" value="1"/>
</dbReference>
<keyword evidence="3" id="KW-0720">Serine protease</keyword>
<dbReference type="AlphaFoldDB" id="A0A7X0H9I6"/>
<dbReference type="InterPro" id="IPR013424">
    <property type="entry name" value="Ice-binding_C"/>
</dbReference>
<dbReference type="Proteomes" id="UP000541810">
    <property type="component" value="Unassembled WGS sequence"/>
</dbReference>
<protein>
    <recommendedName>
        <fullName evidence="8">PEP-CTERM protein-sorting domain-containing protein</fullName>
    </recommendedName>
</protein>
<dbReference type="SUPFAM" id="SSF52743">
    <property type="entry name" value="Subtilisin-like"/>
    <property type="match status" value="1"/>
</dbReference>
<dbReference type="EMBL" id="JACHGY010000001">
    <property type="protein sequence ID" value="MBB6430626.1"/>
    <property type="molecule type" value="Genomic_DNA"/>
</dbReference>
<dbReference type="Gene3D" id="3.40.50.200">
    <property type="entry name" value="Peptidase S8/S53 domain"/>
    <property type="match status" value="1"/>
</dbReference>
<dbReference type="GO" id="GO:0006508">
    <property type="term" value="P:proteolysis"/>
    <property type="evidence" value="ECO:0007669"/>
    <property type="project" value="UniProtKB-KW"/>
</dbReference>
<dbReference type="InterPro" id="IPR023828">
    <property type="entry name" value="Peptidase_S8_Ser-AS"/>
</dbReference>
<dbReference type="InterPro" id="IPR036852">
    <property type="entry name" value="Peptidase_S8/S53_dom_sf"/>
</dbReference>
<evidence type="ECO:0000256" key="5">
    <source>
        <dbReference type="SAM" id="SignalP"/>
    </source>
</evidence>
<feature type="signal peptide" evidence="5">
    <location>
        <begin position="1"/>
        <end position="23"/>
    </location>
</feature>
<evidence type="ECO:0000256" key="2">
    <source>
        <dbReference type="ARBA" id="ARBA00022801"/>
    </source>
</evidence>
<evidence type="ECO:0000256" key="4">
    <source>
        <dbReference type="PROSITE-ProRule" id="PRU01240"/>
    </source>
</evidence>
<comment type="caution">
    <text evidence="4">Lacks conserved residue(s) required for the propagation of feature annotation.</text>
</comment>
<gene>
    <name evidence="6" type="ORF">HNQ40_002432</name>
</gene>
<proteinExistence type="inferred from homology"/>
<evidence type="ECO:0000256" key="3">
    <source>
        <dbReference type="ARBA" id="ARBA00022825"/>
    </source>
</evidence>
<sequence length="602" mass="61056">MKSSTAVLAAGIALSCLGGQAQAAGPLEYSVDESYSIQARAQTSTSASGAVTYTVDENYTVQASSNFVTSVGGTFSGSAVNNLIGANRFYNAGYTGGGTIASNIEAGHVWGTGAGHTSLTHVTQYVDAGLGGQNGDFDRHATWVGQAIGGRPAGDNVASGIATGTDLRSGAIATSWTGSPYSLGFSINATSFYTPFASGVTGFGTADVINSSWGFTDPEGDSFFTVQIDGLANANPNSTMVFSAGNAGPTANTVGGAGSGYNSITVGALANDGSDNYDQMAAFSSRGPQDYDDPSQSVSPGVRAPVDIAAPGDTLTLAFYGGTTGGNTGGTASAGNSLYSPFVAGTSFAAPTTAGAIALMHDAANVATGSASGSALPSAAHDTRVIKATLLNAADKVRQNDGSAWDNGQADVAGVVTTTQSLDFESGAGGLNMDATFDQYLTGETDIVGISGGTSAFGHGWDFASVTGGAGNSTDIVLSSTFEAGTDFTATLTWFRDRSSIDAFNASDNAFADLDLQIWDSTFTTLLAESISDFNSVEHLHIELDVEGALGLRIVHDEMRFGVQNDVSFGLAWAGTLIPEPGTGMLIGLVATACFVRRRRVA</sequence>
<evidence type="ECO:0000313" key="6">
    <source>
        <dbReference type="EMBL" id="MBB6430626.1"/>
    </source>
</evidence>
<name>A0A7X0H9I6_9BACT</name>
<dbReference type="RefSeq" id="WP_184678128.1">
    <property type="nucleotide sequence ID" value="NZ_JACHGY010000001.1"/>
</dbReference>
<keyword evidence="1" id="KW-0645">Protease</keyword>
<comment type="similarity">
    <text evidence="4">Belongs to the peptidase S8 family.</text>
</comment>
<accession>A0A7X0H9I6</accession>
<comment type="caution">
    <text evidence="6">The sequence shown here is derived from an EMBL/GenBank/DDBJ whole genome shotgun (WGS) entry which is preliminary data.</text>
</comment>
<dbReference type="GO" id="GO:0004252">
    <property type="term" value="F:serine-type endopeptidase activity"/>
    <property type="evidence" value="ECO:0007669"/>
    <property type="project" value="InterPro"/>
</dbReference>
<dbReference type="PROSITE" id="PS51892">
    <property type="entry name" value="SUBTILASE"/>
    <property type="match status" value="1"/>
</dbReference>
<keyword evidence="5" id="KW-0732">Signal</keyword>
<evidence type="ECO:0000313" key="7">
    <source>
        <dbReference type="Proteomes" id="UP000541810"/>
    </source>
</evidence>
<dbReference type="NCBIfam" id="TIGR02595">
    <property type="entry name" value="PEP_CTERM"/>
    <property type="match status" value="1"/>
</dbReference>
<evidence type="ECO:0008006" key="8">
    <source>
        <dbReference type="Google" id="ProtNLM"/>
    </source>
</evidence>